<sequence length="73" mass="7959">MAKLDKALKPYVEAATKVGGRRGRRAAKSASTSGATPKEQLTAIREWARDEGYEVSDRGRIKAEIVEAFEAAH</sequence>
<accession>A0ABM7IAR6</accession>
<dbReference type="InterPro" id="IPR055370">
    <property type="entry name" value="Lsr2_DNA-bd"/>
</dbReference>
<organism evidence="4 5">
    <name type="scientific">Mycolicibacterium aubagnense</name>
    <dbReference type="NCBI Taxonomy" id="319707"/>
    <lineage>
        <taxon>Bacteria</taxon>
        <taxon>Bacillati</taxon>
        <taxon>Actinomycetota</taxon>
        <taxon>Actinomycetes</taxon>
        <taxon>Mycobacteriales</taxon>
        <taxon>Mycobacteriaceae</taxon>
        <taxon>Mycolicibacterium</taxon>
    </lineage>
</organism>
<dbReference type="EMBL" id="AP022577">
    <property type="protein sequence ID" value="BBX83724.1"/>
    <property type="molecule type" value="Genomic_DNA"/>
</dbReference>
<evidence type="ECO:0000313" key="4">
    <source>
        <dbReference type="EMBL" id="BBX83724.1"/>
    </source>
</evidence>
<reference evidence="4 5" key="1">
    <citation type="journal article" date="2019" name="Emerg. Microbes Infect.">
        <title>Comprehensive subspecies identification of 175 nontuberculous mycobacteria species based on 7547 genomic profiles.</title>
        <authorList>
            <person name="Matsumoto Y."/>
            <person name="Kinjo T."/>
            <person name="Motooka D."/>
            <person name="Nabeya D."/>
            <person name="Jung N."/>
            <person name="Uechi K."/>
            <person name="Horii T."/>
            <person name="Iida T."/>
            <person name="Fujita J."/>
            <person name="Nakamura S."/>
        </authorList>
    </citation>
    <scope>NUCLEOTIDE SEQUENCE [LARGE SCALE GENOMIC DNA]</scope>
    <source>
        <strain evidence="4 5">JCM 15296</strain>
    </source>
</reference>
<feature type="region of interest" description="Disordered" evidence="2">
    <location>
        <begin position="17"/>
        <end position="39"/>
    </location>
</feature>
<proteinExistence type="predicted"/>
<gene>
    <name evidence="4" type="ORF">MAUB_15970</name>
</gene>
<keyword evidence="1" id="KW-0238">DNA-binding</keyword>
<evidence type="ECO:0000256" key="2">
    <source>
        <dbReference type="SAM" id="MobiDB-lite"/>
    </source>
</evidence>
<dbReference type="InterPro" id="IPR036625">
    <property type="entry name" value="E3-bd_dom_sf"/>
</dbReference>
<dbReference type="Proteomes" id="UP000465609">
    <property type="component" value="Chromosome"/>
</dbReference>
<feature type="domain" description="Lsr2 DNA-binding" evidence="3">
    <location>
        <begin position="38"/>
        <end position="72"/>
    </location>
</feature>
<evidence type="ECO:0000313" key="5">
    <source>
        <dbReference type="Proteomes" id="UP000465609"/>
    </source>
</evidence>
<dbReference type="Gene3D" id="4.10.320.10">
    <property type="entry name" value="E3-binding domain"/>
    <property type="match status" value="1"/>
</dbReference>
<name>A0ABM7IAR6_9MYCO</name>
<dbReference type="RefSeq" id="WP_235678731.1">
    <property type="nucleotide sequence ID" value="NZ_AP022577.1"/>
</dbReference>
<dbReference type="Pfam" id="PF23359">
    <property type="entry name" value="Lsr2_DNA-bd"/>
    <property type="match status" value="1"/>
</dbReference>
<keyword evidence="5" id="KW-1185">Reference proteome</keyword>
<evidence type="ECO:0000259" key="3">
    <source>
        <dbReference type="Pfam" id="PF23359"/>
    </source>
</evidence>
<protein>
    <recommendedName>
        <fullName evidence="3">Lsr2 DNA-binding domain-containing protein</fullName>
    </recommendedName>
</protein>
<evidence type="ECO:0000256" key="1">
    <source>
        <dbReference type="ARBA" id="ARBA00023125"/>
    </source>
</evidence>